<keyword evidence="3" id="KW-1185">Reference proteome</keyword>
<evidence type="ECO:0000313" key="2">
    <source>
        <dbReference type="EMBL" id="KAI1694721.1"/>
    </source>
</evidence>
<accession>A0AAD4MLN7</accession>
<evidence type="ECO:0000256" key="1">
    <source>
        <dbReference type="SAM" id="SignalP"/>
    </source>
</evidence>
<name>A0AAD4MLN7_9BILA</name>
<evidence type="ECO:0000313" key="3">
    <source>
        <dbReference type="Proteomes" id="UP001201812"/>
    </source>
</evidence>
<feature type="chain" id="PRO_5042174693" evidence="1">
    <location>
        <begin position="22"/>
        <end position="109"/>
    </location>
</feature>
<dbReference type="Proteomes" id="UP001201812">
    <property type="component" value="Unassembled WGS sequence"/>
</dbReference>
<keyword evidence="1" id="KW-0732">Signal</keyword>
<comment type="caution">
    <text evidence="2">The sequence shown here is derived from an EMBL/GenBank/DDBJ whole genome shotgun (WGS) entry which is preliminary data.</text>
</comment>
<feature type="signal peptide" evidence="1">
    <location>
        <begin position="1"/>
        <end position="21"/>
    </location>
</feature>
<organism evidence="2 3">
    <name type="scientific">Ditylenchus destructor</name>
    <dbReference type="NCBI Taxonomy" id="166010"/>
    <lineage>
        <taxon>Eukaryota</taxon>
        <taxon>Metazoa</taxon>
        <taxon>Ecdysozoa</taxon>
        <taxon>Nematoda</taxon>
        <taxon>Chromadorea</taxon>
        <taxon>Rhabditida</taxon>
        <taxon>Tylenchina</taxon>
        <taxon>Tylenchomorpha</taxon>
        <taxon>Sphaerularioidea</taxon>
        <taxon>Anguinidae</taxon>
        <taxon>Anguininae</taxon>
        <taxon>Ditylenchus</taxon>
    </lineage>
</organism>
<dbReference type="EMBL" id="JAKKPZ010000476">
    <property type="protein sequence ID" value="KAI1694721.1"/>
    <property type="molecule type" value="Genomic_DNA"/>
</dbReference>
<protein>
    <submittedName>
        <fullName evidence="2">Uncharacterized protein</fullName>
    </submittedName>
</protein>
<gene>
    <name evidence="2" type="ORF">DdX_19960</name>
</gene>
<proteinExistence type="predicted"/>
<reference evidence="2" key="1">
    <citation type="submission" date="2022-01" db="EMBL/GenBank/DDBJ databases">
        <title>Genome Sequence Resource for Two Populations of Ditylenchus destructor, the Migratory Endoparasitic Phytonematode.</title>
        <authorList>
            <person name="Zhang H."/>
            <person name="Lin R."/>
            <person name="Xie B."/>
        </authorList>
    </citation>
    <scope>NUCLEOTIDE SEQUENCE</scope>
    <source>
        <strain evidence="2">BazhouSP</strain>
    </source>
</reference>
<dbReference type="AlphaFoldDB" id="A0AAD4MLN7"/>
<sequence>MNSTYFYSCLLVLVIIESVNAKLVSCKFPADESGIIYMFYQEGDKYYKVYKRKNSINDSLCKNGESMHPYCRYDVDSTMHEVKIPEGQEKKFGFIFGVFAAPHFVEKCM</sequence>